<feature type="domain" description="SHOCT" evidence="2">
    <location>
        <begin position="64"/>
        <end position="91"/>
    </location>
</feature>
<keyword evidence="1" id="KW-0812">Transmembrane</keyword>
<dbReference type="RefSeq" id="WP_090921969.1">
    <property type="nucleotide sequence ID" value="NZ_FMVM01000011.1"/>
</dbReference>
<feature type="transmembrane region" description="Helical" evidence="1">
    <location>
        <begin position="7"/>
        <end position="25"/>
    </location>
</feature>
<dbReference type="EMBL" id="FMVM01000011">
    <property type="protein sequence ID" value="SCY88395.1"/>
    <property type="molecule type" value="Genomic_DNA"/>
</dbReference>
<dbReference type="STRING" id="582692.SAMN05720606_111102"/>
<keyword evidence="1" id="KW-0472">Membrane</keyword>
<organism evidence="3 4">
    <name type="scientific">Paenibacillus polysaccharolyticus</name>
    <dbReference type="NCBI Taxonomy" id="582692"/>
    <lineage>
        <taxon>Bacteria</taxon>
        <taxon>Bacillati</taxon>
        <taxon>Bacillota</taxon>
        <taxon>Bacilli</taxon>
        <taxon>Bacillales</taxon>
        <taxon>Paenibacillaceae</taxon>
        <taxon>Paenibacillus</taxon>
    </lineage>
</organism>
<reference evidence="4" key="1">
    <citation type="submission" date="2016-10" db="EMBL/GenBank/DDBJ databases">
        <authorList>
            <person name="Varghese N."/>
            <person name="Submissions S."/>
        </authorList>
    </citation>
    <scope>NUCLEOTIDE SEQUENCE [LARGE SCALE GENOMIC DNA]</scope>
    <source>
        <strain evidence="4">BL9</strain>
    </source>
</reference>
<evidence type="ECO:0000313" key="3">
    <source>
        <dbReference type="EMBL" id="SCY88395.1"/>
    </source>
</evidence>
<protein>
    <submittedName>
        <fullName evidence="3">Short C-terminal domain-containing protein</fullName>
    </submittedName>
</protein>
<accession>A0A1G5JJ48</accession>
<dbReference type="Proteomes" id="UP000198538">
    <property type="component" value="Unassembled WGS sequence"/>
</dbReference>
<dbReference type="InterPro" id="IPR018649">
    <property type="entry name" value="SHOCT"/>
</dbReference>
<evidence type="ECO:0000259" key="2">
    <source>
        <dbReference type="Pfam" id="PF09851"/>
    </source>
</evidence>
<evidence type="ECO:0000256" key="1">
    <source>
        <dbReference type="SAM" id="Phobius"/>
    </source>
</evidence>
<feature type="transmembrane region" description="Helical" evidence="1">
    <location>
        <begin position="31"/>
        <end position="50"/>
    </location>
</feature>
<proteinExistence type="predicted"/>
<name>A0A1G5JJ48_9BACL</name>
<dbReference type="Pfam" id="PF09851">
    <property type="entry name" value="SHOCT"/>
    <property type="match status" value="1"/>
</dbReference>
<keyword evidence="1" id="KW-1133">Transmembrane helix</keyword>
<dbReference type="AlphaFoldDB" id="A0A1G5JJ48"/>
<sequence length="95" mass="10819">MKALSIIAVVVFTLTLFFIFVLGPVDEAAAVGWAFLSMFFAIPYSIFMLVKVNKLNKPVVNVHEQLLQLGDLKDKNIISEYEFDQKKEKLLAKIR</sequence>
<gene>
    <name evidence="3" type="ORF">SAMN05720606_111102</name>
</gene>
<evidence type="ECO:0000313" key="4">
    <source>
        <dbReference type="Proteomes" id="UP000198538"/>
    </source>
</evidence>
<keyword evidence="4" id="KW-1185">Reference proteome</keyword>